<protein>
    <submittedName>
        <fullName evidence="2">DUF5130 family protein</fullName>
    </submittedName>
</protein>
<feature type="region of interest" description="Disordered" evidence="1">
    <location>
        <begin position="1"/>
        <end position="20"/>
    </location>
</feature>
<dbReference type="Proteomes" id="UP001500653">
    <property type="component" value="Unassembled WGS sequence"/>
</dbReference>
<evidence type="ECO:0000256" key="1">
    <source>
        <dbReference type="SAM" id="MobiDB-lite"/>
    </source>
</evidence>
<proteinExistence type="predicted"/>
<dbReference type="Pfam" id="PF17174">
    <property type="entry name" value="DUF5130"/>
    <property type="match status" value="1"/>
</dbReference>
<sequence length="166" mass="17560">MATGELVHDRESAAVDPADLPFGAAVTESGRISRAQEYAPTTPNGPFTTRQLSRIDEALALATRDSGIDFSIYLGPLGAEDTRAAAEQLHDRLGERGDSAVLIAVSPGERVVEVVTGAKTRQRVPDRTVKLAVMTMVASFKEGDLTGGFVSGLRMLADHAGSRPAR</sequence>
<gene>
    <name evidence="2" type="ORF">GCM10009676_13120</name>
</gene>
<dbReference type="Gene3D" id="3.10.310.50">
    <property type="match status" value="1"/>
</dbReference>
<comment type="caution">
    <text evidence="2">The sequence shown here is derived from an EMBL/GenBank/DDBJ whole genome shotgun (WGS) entry which is preliminary data.</text>
</comment>
<dbReference type="EMBL" id="BAAALN010000005">
    <property type="protein sequence ID" value="GAA1231504.1"/>
    <property type="molecule type" value="Genomic_DNA"/>
</dbReference>
<name>A0ABP4GV42_9PSEU</name>
<reference evidence="3" key="1">
    <citation type="journal article" date="2019" name="Int. J. Syst. Evol. Microbiol.">
        <title>The Global Catalogue of Microorganisms (GCM) 10K type strain sequencing project: providing services to taxonomists for standard genome sequencing and annotation.</title>
        <authorList>
            <consortium name="The Broad Institute Genomics Platform"/>
            <consortium name="The Broad Institute Genome Sequencing Center for Infectious Disease"/>
            <person name="Wu L."/>
            <person name="Ma J."/>
        </authorList>
    </citation>
    <scope>NUCLEOTIDE SEQUENCE [LARGE SCALE GENOMIC DNA]</scope>
    <source>
        <strain evidence="3">JCM 13023</strain>
    </source>
</reference>
<accession>A0ABP4GV42</accession>
<dbReference type="RefSeq" id="WP_253863890.1">
    <property type="nucleotide sequence ID" value="NZ_BAAALN010000005.1"/>
</dbReference>
<dbReference type="InterPro" id="IPR033437">
    <property type="entry name" value="DUF5130"/>
</dbReference>
<organism evidence="2 3">
    <name type="scientific">Prauserella halophila</name>
    <dbReference type="NCBI Taxonomy" id="185641"/>
    <lineage>
        <taxon>Bacteria</taxon>
        <taxon>Bacillati</taxon>
        <taxon>Actinomycetota</taxon>
        <taxon>Actinomycetes</taxon>
        <taxon>Pseudonocardiales</taxon>
        <taxon>Pseudonocardiaceae</taxon>
        <taxon>Prauserella</taxon>
    </lineage>
</organism>
<evidence type="ECO:0000313" key="3">
    <source>
        <dbReference type="Proteomes" id="UP001500653"/>
    </source>
</evidence>
<evidence type="ECO:0000313" key="2">
    <source>
        <dbReference type="EMBL" id="GAA1231504.1"/>
    </source>
</evidence>
<feature type="compositionally biased region" description="Basic and acidic residues" evidence="1">
    <location>
        <begin position="1"/>
        <end position="13"/>
    </location>
</feature>
<keyword evidence="3" id="KW-1185">Reference proteome</keyword>